<evidence type="ECO:0000313" key="2">
    <source>
        <dbReference type="Proteomes" id="UP000025227"/>
    </source>
</evidence>
<accession>A0A7I4Z0X6</accession>
<feature type="chain" id="PRO_5029701957" evidence="1">
    <location>
        <begin position="17"/>
        <end position="281"/>
    </location>
</feature>
<dbReference type="OrthoDB" id="5809328at2759"/>
<keyword evidence="2" id="KW-1185">Reference proteome</keyword>
<evidence type="ECO:0000256" key="1">
    <source>
        <dbReference type="SAM" id="SignalP"/>
    </source>
</evidence>
<organism evidence="2 3">
    <name type="scientific">Haemonchus contortus</name>
    <name type="common">Barber pole worm</name>
    <dbReference type="NCBI Taxonomy" id="6289"/>
    <lineage>
        <taxon>Eukaryota</taxon>
        <taxon>Metazoa</taxon>
        <taxon>Ecdysozoa</taxon>
        <taxon>Nematoda</taxon>
        <taxon>Chromadorea</taxon>
        <taxon>Rhabditida</taxon>
        <taxon>Rhabditina</taxon>
        <taxon>Rhabditomorpha</taxon>
        <taxon>Strongyloidea</taxon>
        <taxon>Trichostrongylidae</taxon>
        <taxon>Haemonchus</taxon>
    </lineage>
</organism>
<dbReference type="AlphaFoldDB" id="A0A7I4Z0X6"/>
<dbReference type="Proteomes" id="UP000025227">
    <property type="component" value="Unplaced"/>
</dbReference>
<reference evidence="3" key="1">
    <citation type="submission" date="2020-12" db="UniProtKB">
        <authorList>
            <consortium name="WormBaseParasite"/>
        </authorList>
    </citation>
    <scope>IDENTIFICATION</scope>
    <source>
        <strain evidence="3">MHco3</strain>
    </source>
</reference>
<feature type="signal peptide" evidence="1">
    <location>
        <begin position="1"/>
        <end position="16"/>
    </location>
</feature>
<protein>
    <submittedName>
        <fullName evidence="3">ShKT domain-containing protein</fullName>
    </submittedName>
</protein>
<keyword evidence="1" id="KW-0732">Signal</keyword>
<dbReference type="OMA" id="APNHYIR"/>
<sequence>MLRFLSALLLPTLAYAAVQCYVGQKLFSYESNNAICARFIPYHCATQCEWRRNCSSHASFPAFHGRRTFVSGLLISSKSLMVLCCASMATRLETDEAGREKCVWRDTESIAVLGPSIRTNPVLAPNHYIRDVNMERDGISRIDVTLEVCQYQTEREHCNVEKMNDAEKRRFNVIQQKLAKLEPKVDPKPVTEQKAPETVKTLGDDKAAGDCEALAQSECGKAIQEKVQGCCKESPTCDLDCMKEAEKTLNDEAAVSHKGCTSQEIRQGLECFSRKVNSHIS</sequence>
<proteinExistence type="predicted"/>
<name>A0A7I4Z0X6_HAECO</name>
<evidence type="ECO:0000313" key="3">
    <source>
        <dbReference type="WBParaSite" id="HCON_00167355-00001"/>
    </source>
</evidence>
<dbReference type="WBParaSite" id="HCON_00167355-00001">
    <property type="protein sequence ID" value="HCON_00167355-00001"/>
    <property type="gene ID" value="HCON_00167355"/>
</dbReference>